<dbReference type="CDD" id="cd20544">
    <property type="entry name" value="CYCLIN_AtCycD-like_rpt2"/>
    <property type="match status" value="1"/>
</dbReference>
<evidence type="ECO:0000259" key="3">
    <source>
        <dbReference type="Pfam" id="PF02984"/>
    </source>
</evidence>
<evidence type="ECO:0000256" key="1">
    <source>
        <dbReference type="ARBA" id="ARBA00009065"/>
    </source>
</evidence>
<comment type="similarity">
    <text evidence="1">Belongs to the cyclin family. Cyclin D subfamily.</text>
</comment>
<dbReference type="STRING" id="3818.A0A445DVC2"/>
<evidence type="ECO:0000256" key="2">
    <source>
        <dbReference type="ARBA" id="ARBA00023127"/>
    </source>
</evidence>
<dbReference type="SUPFAM" id="SSF47954">
    <property type="entry name" value="Cyclin-like"/>
    <property type="match status" value="1"/>
</dbReference>
<organism evidence="4 5">
    <name type="scientific">Arachis hypogaea</name>
    <name type="common">Peanut</name>
    <dbReference type="NCBI Taxonomy" id="3818"/>
    <lineage>
        <taxon>Eukaryota</taxon>
        <taxon>Viridiplantae</taxon>
        <taxon>Streptophyta</taxon>
        <taxon>Embryophyta</taxon>
        <taxon>Tracheophyta</taxon>
        <taxon>Spermatophyta</taxon>
        <taxon>Magnoliopsida</taxon>
        <taxon>eudicotyledons</taxon>
        <taxon>Gunneridae</taxon>
        <taxon>Pentapetalae</taxon>
        <taxon>rosids</taxon>
        <taxon>fabids</taxon>
        <taxon>Fabales</taxon>
        <taxon>Fabaceae</taxon>
        <taxon>Papilionoideae</taxon>
        <taxon>50 kb inversion clade</taxon>
        <taxon>dalbergioids sensu lato</taxon>
        <taxon>Dalbergieae</taxon>
        <taxon>Pterocarpus clade</taxon>
        <taxon>Arachis</taxon>
    </lineage>
</organism>
<evidence type="ECO:0000313" key="4">
    <source>
        <dbReference type="EMBL" id="RYR67120.1"/>
    </source>
</evidence>
<accession>A0A445DVC2</accession>
<gene>
    <name evidence="4" type="ORF">Ahy_A03g013375</name>
</gene>
<dbReference type="EMBL" id="SDMP01000003">
    <property type="protein sequence ID" value="RYR67120.1"/>
    <property type="molecule type" value="Genomic_DNA"/>
</dbReference>
<dbReference type="AlphaFoldDB" id="A0A445DVC2"/>
<feature type="domain" description="Cyclin C-terminal" evidence="3">
    <location>
        <begin position="136"/>
        <end position="220"/>
    </location>
</feature>
<keyword evidence="2" id="KW-0195">Cyclin</keyword>
<dbReference type="FunFam" id="1.10.472.10:FF:000070">
    <property type="entry name" value="CYCLIN D32"/>
    <property type="match status" value="1"/>
</dbReference>
<dbReference type="Proteomes" id="UP000289738">
    <property type="component" value="Chromosome A03"/>
</dbReference>
<keyword evidence="5" id="KW-1185">Reference proteome</keyword>
<proteinExistence type="inferred from homology"/>
<name>A0A445DVC2_ARAHY</name>
<dbReference type="Gene3D" id="1.10.472.10">
    <property type="entry name" value="Cyclin-like"/>
    <property type="match status" value="2"/>
</dbReference>
<dbReference type="Pfam" id="PF02984">
    <property type="entry name" value="Cyclin_C"/>
    <property type="match status" value="1"/>
</dbReference>
<dbReference type="InterPro" id="IPR004367">
    <property type="entry name" value="Cyclin_C-dom"/>
</dbReference>
<protein>
    <recommendedName>
        <fullName evidence="3">Cyclin C-terminal domain-containing protein</fullName>
    </recommendedName>
</protein>
<dbReference type="GO" id="GO:0048316">
    <property type="term" value="P:seed development"/>
    <property type="evidence" value="ECO:0007669"/>
    <property type="project" value="UniProtKB-ARBA"/>
</dbReference>
<dbReference type="GO" id="GO:0010444">
    <property type="term" value="P:guard mother cell differentiation"/>
    <property type="evidence" value="ECO:0007669"/>
    <property type="project" value="UniProtKB-ARBA"/>
</dbReference>
<dbReference type="InterPro" id="IPR036915">
    <property type="entry name" value="Cyclin-like_sf"/>
</dbReference>
<comment type="caution">
    <text evidence="4">The sequence shown here is derived from an EMBL/GenBank/DDBJ whole genome shotgun (WGS) entry which is preliminary data.</text>
</comment>
<sequence length="227" mass="25821">MCRGVSAGGGQSSLGYLFGSGETAAASNIQRATNQGQLQMVDILLLMCMLHHHPRSKFWPEFQGLLPTITTGPKDRTAGIFSQYTPCQLFIKFFSIGLHNLLHSRVEEPKFLFEAKTVQRMELLVLSTLQWRMNPVTPISFFEHIVRRIGLKTLLHWEFLWRCQRVLLSVIPNSRYVGDLPSTLAAATMIHVIKEIEPLNAMEYINQLMGLLKTSENKIQILEIVNR</sequence>
<evidence type="ECO:0000313" key="5">
    <source>
        <dbReference type="Proteomes" id="UP000289738"/>
    </source>
</evidence>
<reference evidence="4 5" key="1">
    <citation type="submission" date="2019-01" db="EMBL/GenBank/DDBJ databases">
        <title>Sequencing of cultivated peanut Arachis hypogaea provides insights into genome evolution and oil improvement.</title>
        <authorList>
            <person name="Chen X."/>
        </authorList>
    </citation>
    <scope>NUCLEOTIDE SEQUENCE [LARGE SCALE GENOMIC DNA]</scope>
    <source>
        <strain evidence="5">cv. Fuhuasheng</strain>
        <tissue evidence="4">Leaves</tissue>
    </source>
</reference>